<sequence>MDHLEFTNSLGLIDLVSEQHKRLRQAVMQKIEAIFADSFSQMDVYLISLVNHRPMSVSEAARYMNVSRQAAHKQVKRLSELGYIELGSSEKNRRDKIIVLTQTGRKASAKINQVKQDMESQLIASIGETDYERAKALFQKPWEL</sequence>
<organism evidence="5 6">
    <name type="scientific">Alginatibacterium sediminis</name>
    <dbReference type="NCBI Taxonomy" id="2164068"/>
    <lineage>
        <taxon>Bacteria</taxon>
        <taxon>Pseudomonadati</taxon>
        <taxon>Pseudomonadota</taxon>
        <taxon>Gammaproteobacteria</taxon>
        <taxon>Alteromonadales</taxon>
        <taxon>Alteromonadaceae</taxon>
        <taxon>Alginatibacterium</taxon>
    </lineage>
</organism>
<evidence type="ECO:0000313" key="5">
    <source>
        <dbReference type="EMBL" id="RKF20339.1"/>
    </source>
</evidence>
<keyword evidence="3" id="KW-0804">Transcription</keyword>
<dbReference type="CDD" id="cd00090">
    <property type="entry name" value="HTH_ARSR"/>
    <property type="match status" value="1"/>
</dbReference>
<keyword evidence="2" id="KW-0238">DNA-binding</keyword>
<dbReference type="PANTHER" id="PTHR42756:SF1">
    <property type="entry name" value="TRANSCRIPTIONAL REPRESSOR OF EMRAB OPERON"/>
    <property type="match status" value="1"/>
</dbReference>
<evidence type="ECO:0000256" key="3">
    <source>
        <dbReference type="ARBA" id="ARBA00023163"/>
    </source>
</evidence>
<dbReference type="InterPro" id="IPR036390">
    <property type="entry name" value="WH_DNA-bd_sf"/>
</dbReference>
<dbReference type="RefSeq" id="WP_120354343.1">
    <property type="nucleotide sequence ID" value="NZ_RAQO01000004.1"/>
</dbReference>
<accession>A0A420EI16</accession>
<dbReference type="EMBL" id="RAQO01000004">
    <property type="protein sequence ID" value="RKF20339.1"/>
    <property type="molecule type" value="Genomic_DNA"/>
</dbReference>
<evidence type="ECO:0000256" key="2">
    <source>
        <dbReference type="ARBA" id="ARBA00023125"/>
    </source>
</evidence>
<dbReference type="SUPFAM" id="SSF46785">
    <property type="entry name" value="Winged helix' DNA-binding domain"/>
    <property type="match status" value="1"/>
</dbReference>
<gene>
    <name evidence="5" type="ORF">DBZ36_07825</name>
</gene>
<dbReference type="OrthoDB" id="7062220at2"/>
<dbReference type="InterPro" id="IPR036388">
    <property type="entry name" value="WH-like_DNA-bd_sf"/>
</dbReference>
<dbReference type="SMART" id="SM00347">
    <property type="entry name" value="HTH_MARR"/>
    <property type="match status" value="1"/>
</dbReference>
<feature type="domain" description="HTH marR-type" evidence="4">
    <location>
        <begin position="9"/>
        <end position="143"/>
    </location>
</feature>
<dbReference type="Proteomes" id="UP000286482">
    <property type="component" value="Unassembled WGS sequence"/>
</dbReference>
<protein>
    <submittedName>
        <fullName evidence="5">MarR family transcriptional regulator</fullName>
    </submittedName>
</protein>
<dbReference type="InterPro" id="IPR011991">
    <property type="entry name" value="ArsR-like_HTH"/>
</dbReference>
<dbReference type="GO" id="GO:0003700">
    <property type="term" value="F:DNA-binding transcription factor activity"/>
    <property type="evidence" value="ECO:0007669"/>
    <property type="project" value="InterPro"/>
</dbReference>
<evidence type="ECO:0000259" key="4">
    <source>
        <dbReference type="PROSITE" id="PS50995"/>
    </source>
</evidence>
<reference evidence="5 6" key="1">
    <citation type="submission" date="2018-09" db="EMBL/GenBank/DDBJ databases">
        <authorList>
            <person name="Wang Z."/>
        </authorList>
    </citation>
    <scope>NUCLEOTIDE SEQUENCE [LARGE SCALE GENOMIC DNA]</scope>
    <source>
        <strain evidence="5 6">ALS 81</strain>
    </source>
</reference>
<evidence type="ECO:0000313" key="6">
    <source>
        <dbReference type="Proteomes" id="UP000286482"/>
    </source>
</evidence>
<dbReference type="Pfam" id="PF12802">
    <property type="entry name" value="MarR_2"/>
    <property type="match status" value="1"/>
</dbReference>
<dbReference type="PROSITE" id="PS50995">
    <property type="entry name" value="HTH_MARR_2"/>
    <property type="match status" value="1"/>
</dbReference>
<evidence type="ECO:0000256" key="1">
    <source>
        <dbReference type="ARBA" id="ARBA00023015"/>
    </source>
</evidence>
<dbReference type="InterPro" id="IPR000835">
    <property type="entry name" value="HTH_MarR-typ"/>
</dbReference>
<proteinExistence type="predicted"/>
<comment type="caution">
    <text evidence="5">The sequence shown here is derived from an EMBL/GenBank/DDBJ whole genome shotgun (WGS) entry which is preliminary data.</text>
</comment>
<name>A0A420EI16_9ALTE</name>
<keyword evidence="1" id="KW-0805">Transcription regulation</keyword>
<keyword evidence="6" id="KW-1185">Reference proteome</keyword>
<dbReference type="PANTHER" id="PTHR42756">
    <property type="entry name" value="TRANSCRIPTIONAL REGULATOR, MARR"/>
    <property type="match status" value="1"/>
</dbReference>
<dbReference type="GO" id="GO:0003677">
    <property type="term" value="F:DNA binding"/>
    <property type="evidence" value="ECO:0007669"/>
    <property type="project" value="UniProtKB-KW"/>
</dbReference>
<dbReference type="Gene3D" id="1.10.10.10">
    <property type="entry name" value="Winged helix-like DNA-binding domain superfamily/Winged helix DNA-binding domain"/>
    <property type="match status" value="1"/>
</dbReference>
<dbReference type="AlphaFoldDB" id="A0A420EI16"/>